<feature type="compositionally biased region" description="Basic and acidic residues" evidence="7">
    <location>
        <begin position="2166"/>
        <end position="2182"/>
    </location>
</feature>
<dbReference type="InterPro" id="IPR012568">
    <property type="entry name" value="KI67R"/>
</dbReference>
<name>D2HHV6_AILME</name>
<feature type="compositionally biased region" description="Basic and acidic residues" evidence="7">
    <location>
        <begin position="1583"/>
        <end position="1595"/>
    </location>
</feature>
<feature type="compositionally biased region" description="Basic and acidic residues" evidence="7">
    <location>
        <begin position="2067"/>
        <end position="2078"/>
    </location>
</feature>
<dbReference type="GO" id="GO:0005694">
    <property type="term" value="C:chromosome"/>
    <property type="evidence" value="ECO:0007669"/>
    <property type="project" value="TreeGrafter"/>
</dbReference>
<dbReference type="PANTHER" id="PTHR21603">
    <property type="entry name" value="ANTIGEN KI-67-LIKE PROTEIN"/>
    <property type="match status" value="1"/>
</dbReference>
<feature type="compositionally biased region" description="Polar residues" evidence="7">
    <location>
        <begin position="1005"/>
        <end position="1014"/>
    </location>
</feature>
<keyword evidence="5" id="KW-0539">Nucleus</keyword>
<dbReference type="SMART" id="SM01295">
    <property type="entry name" value="K167R"/>
    <property type="match status" value="10"/>
</dbReference>
<dbReference type="SMART" id="SM00240">
    <property type="entry name" value="FHA"/>
    <property type="match status" value="1"/>
</dbReference>
<dbReference type="Pfam" id="PF08065">
    <property type="entry name" value="KI67R"/>
    <property type="match status" value="10"/>
</dbReference>
<feature type="region of interest" description="Disordered" evidence="7">
    <location>
        <begin position="682"/>
        <end position="708"/>
    </location>
</feature>
<feature type="compositionally biased region" description="Polar residues" evidence="7">
    <location>
        <begin position="1875"/>
        <end position="1886"/>
    </location>
</feature>
<feature type="compositionally biased region" description="Polar residues" evidence="7">
    <location>
        <begin position="385"/>
        <end position="404"/>
    </location>
</feature>
<feature type="compositionally biased region" description="Polar residues" evidence="7">
    <location>
        <begin position="102"/>
        <end position="111"/>
    </location>
</feature>
<dbReference type="InterPro" id="IPR000253">
    <property type="entry name" value="FHA_dom"/>
</dbReference>
<feature type="compositionally biased region" description="Basic and acidic residues" evidence="7">
    <location>
        <begin position="986"/>
        <end position="995"/>
    </location>
</feature>
<dbReference type="GO" id="GO:0007088">
    <property type="term" value="P:regulation of mitotic nuclear division"/>
    <property type="evidence" value="ECO:0007669"/>
    <property type="project" value="TreeGrafter"/>
</dbReference>
<feature type="region of interest" description="Disordered" evidence="7">
    <location>
        <begin position="469"/>
        <end position="498"/>
    </location>
</feature>
<feature type="region of interest" description="Disordered" evidence="7">
    <location>
        <begin position="1096"/>
        <end position="1738"/>
    </location>
</feature>
<feature type="region of interest" description="Disordered" evidence="7">
    <location>
        <begin position="1942"/>
        <end position="2182"/>
    </location>
</feature>
<dbReference type="Pfam" id="PF00498">
    <property type="entry name" value="FHA"/>
    <property type="match status" value="1"/>
</dbReference>
<feature type="compositionally biased region" description="Polar residues" evidence="7">
    <location>
        <begin position="2027"/>
        <end position="2039"/>
    </location>
</feature>
<keyword evidence="2" id="KW-1017">Isopeptide bond</keyword>
<feature type="compositionally biased region" description="Basic and acidic residues" evidence="7">
    <location>
        <begin position="853"/>
        <end position="862"/>
    </location>
</feature>
<feature type="compositionally biased region" description="Basic residues" evidence="7">
    <location>
        <begin position="682"/>
        <end position="693"/>
    </location>
</feature>
<dbReference type="FunFam" id="2.60.200.20:FF:000033">
    <property type="entry name" value="proliferation marker protein Ki-67"/>
    <property type="match status" value="1"/>
</dbReference>
<evidence type="ECO:0000256" key="4">
    <source>
        <dbReference type="ARBA" id="ARBA00022843"/>
    </source>
</evidence>
<sequence>MGPTGRLVTIKRSGVDGPHFPLSLSTCLFGRGIECDIRIQLPVVSKQHCKIEISGQEAILFNFSSTNPTQVNGSVIAQPVQLKHGDVITIVDRSFRYENENHQNGSESTEFLGQKRKQESLHRVSRSSFSSDPDGKVQDSNARSKFSEENVSGGPLVHVKHGKAAGTVSDGLEDHTASKTLNGVHSSELPGENYRNAMDPTAGDLEEDSSGPLVSCNGELKSFPSTCCPENSENHQSPFRKLYESMKEEFDVKSEKGNVLQSGRKSGSRSHRTSENECSGGLQDGTQVLVSLKSRPRSGRFTPIKANPALGEQGISRTEDRKGEEAVEMPKETMGPSIPPKEVTRTKTLVQHSPHNSSRKRRSEDVRVPSGSESVSLDQREAVRTDNQTSTPRKFLTRNQTPTKVENADNLGATPEKHFSRKRGSVPTGVDIPATEPETQNHTVLAPLPVQVERKIQGVSGHQPEKVGAPAGHLGSGFLGHSSVDSGHSGDSINKIEGTPLKRRRVSFGGRLKPELFDENLPPNTPLKRGETPRRSLVSHPPPVLKKIIKEYPQPSRKEDSSEIRLEATAPDQCTGSPAPNPPKTSPVANDTRRRSCKVSAVSSGSKSPHHTDVPKRGARKSGSVPSKRTSIDRSQHEILQRIYSKRRSGASEANLIVAKSWADVVKLGAKQTQARVVKRGPQRQLSKRHRRANTPQKPVRDVHNQFSTGHANSPCTIIIGKAHTEKVHVPTRPYRMLNNFAFSKKMDFNEDLSGLTEMFKTPAKMKPQALSLCPNAFSKSEDFLGKKPSEVPNSGEKPLLCTSENFGETIFPMTQKAPQEPSDQSPVCSALRRPAIRVNLNIEKTPGSEAEPPNKFRRSAELRNTQMPGPGPRDEEANTDTAENTSGQRLRKTPQRRQRPEGATEEWESCFEACEKPVKSEDCSEKTVDMRRSRRYSEQKWKPIADLTTLKRQQDTEPKEDLGGMRGLSQTPSHTQELMDVGNKTAEKCQKSSKPESVGMPTRMNIQLETSPQKVDLEEEPSSLRKPTRTPRTAVLSYREPGGGDGEDIKLFKETPKQKLNPAENITGSRMRPRTPKKMVHSLEDLVGLKELFQTPEHTQDPVTNNKTTKAPCKSPVAEPVNTSTNRRRQLKTAAQKVDLEEEPSALRKPIRTAGESGPLHGEPEGGNEDIKLFNRTPKQKVDSAENVTGSKRRSRTPRRNVQSLDDLAGLRELFRTPNHTDKPMVDDKTTKVPCKSPLAKPVNTPTSRRRQLETPGQKVDLEEDLGKATQTPGESTDTHREPGGGDEDIRLFKDTPKQKLNPADNVTGSKRQSRTPKKNAQSLEDLAGLRELFQTPEHTQDPMTDDKTTKVPCKSPLAEPVNTPTSRRRQLETSRQKVDLEEEPSSLRKPTQTPGESIPSHREPGDGDEDTKWFNRTPKQSMDSAENVTGSKRLSRTPKRNAQSLEELAGLRELFQTPEHTQDPMTDDKTTKVPCKSPLVDPVNTPTSRRRQLETSRQKVDLEEEPSALRKPTRTPGESTHSHTEPGGGDEDVGLFRAIPQQKLDTAENVSKSKRQSRTPKKNPQSLEDLAGLRELFQTPEHTDKPTADDKTTKVPCKSPLADPVNTPTSRRRQLETPGQKADLEEDFRKPTQTPGESTDTHREPGGGDEDRLFKAIPQQKLDAAENVSRSKRQSRTPKKNAQSLEDLAGLRELFQTPEHTDKPTADDKTTKVPCKSPLSEPVSTPSRKRQLKTPLQKVDLEEEPLALRKPTRTPRKTTLSYREPGGGAEDIHLFKETPEKKLDHVENVTGSKKWIRTSKEKAQFLGDMVGFKELFQTPEHTNELTAVVQTAVTPCKSPLAETVNTPTHMKRCLKIPLRKMDLEKELSPLRKPTQTPRGATHTYTEPGGGDEAIRQFKETPKQKLNPAENITGSRMRPRTPKKMVHSLEDLVGLKELFQTPEHTQDPVTNNKTTKAPCKSPVAEPVNKPMSRRRRLKPSPQQADTVLEPSALRKSTRTRGRNTQSLREPGGADEENKLLNKTAKQKLNSAENVTGSRRQSRTAKKNAQSLEDPAGLRELFQTPEHTQDLVTDDKTTKVPCKSPLAEPVNKPTSRSRRLKPSPQQAGAAEEPSALRKSTRTRGRNTQSLREPGGADEDITSLNETAKQKLSPADNITLRKNRLRAPKEEAQPQEDLARLKE</sequence>
<feature type="compositionally biased region" description="Basic and acidic residues" evidence="7">
    <location>
        <begin position="317"/>
        <end position="331"/>
    </location>
</feature>
<dbReference type="GO" id="GO:0051983">
    <property type="term" value="P:regulation of chromosome segregation"/>
    <property type="evidence" value="ECO:0007669"/>
    <property type="project" value="TreeGrafter"/>
</dbReference>
<feature type="compositionally biased region" description="Polar residues" evidence="7">
    <location>
        <begin position="1419"/>
        <end position="1434"/>
    </location>
</feature>
<feature type="compositionally biased region" description="Basic and acidic residues" evidence="7">
    <location>
        <begin position="1462"/>
        <end position="1473"/>
    </location>
</feature>
<feature type="region of interest" description="Disordered" evidence="7">
    <location>
        <begin position="1871"/>
        <end position="1924"/>
    </location>
</feature>
<feature type="region of interest" description="Disordered" evidence="7">
    <location>
        <begin position="101"/>
        <end position="158"/>
    </location>
</feature>
<dbReference type="InParanoid" id="D2HHV6"/>
<feature type="compositionally biased region" description="Basic and acidic residues" evidence="7">
    <location>
        <begin position="1641"/>
        <end position="1656"/>
    </location>
</feature>
<feature type="region of interest" description="Disordered" evidence="7">
    <location>
        <begin position="294"/>
        <end position="428"/>
    </location>
</feature>
<feature type="compositionally biased region" description="Polar residues" evidence="7">
    <location>
        <begin position="880"/>
        <end position="889"/>
    </location>
</feature>
<feature type="region of interest" description="Disordered" evidence="7">
    <location>
        <begin position="252"/>
        <end position="282"/>
    </location>
</feature>
<feature type="compositionally biased region" description="Basic and acidic residues" evidence="7">
    <location>
        <begin position="1701"/>
        <end position="1713"/>
    </location>
</feature>
<evidence type="ECO:0000313" key="9">
    <source>
        <dbReference type="EMBL" id="EFB18689.1"/>
    </source>
</evidence>
<evidence type="ECO:0000256" key="1">
    <source>
        <dbReference type="ARBA" id="ARBA00004123"/>
    </source>
</evidence>
<evidence type="ECO:0000256" key="5">
    <source>
        <dbReference type="ARBA" id="ARBA00023242"/>
    </source>
</evidence>
<evidence type="ECO:0000256" key="2">
    <source>
        <dbReference type="ARBA" id="ARBA00022499"/>
    </source>
</evidence>
<feature type="compositionally biased region" description="Basic residues" evidence="7">
    <location>
        <begin position="1554"/>
        <end position="1563"/>
    </location>
</feature>
<feature type="domain" description="FHA" evidence="8">
    <location>
        <begin position="27"/>
        <end position="76"/>
    </location>
</feature>
<feature type="compositionally biased region" description="Basic residues" evidence="7">
    <location>
        <begin position="1672"/>
        <end position="1681"/>
    </location>
</feature>
<feature type="compositionally biased region" description="Basic and acidic residues" evidence="7">
    <location>
        <begin position="1210"/>
        <end position="1232"/>
    </location>
</feature>
<feature type="compositionally biased region" description="Low complexity" evidence="7">
    <location>
        <begin position="479"/>
        <end position="492"/>
    </location>
</feature>
<accession>D2HHV6</accession>
<reference evidence="9" key="1">
    <citation type="journal article" date="2010" name="Nature">
        <title>The sequence and de novo assembly of the giant panda genome.</title>
        <authorList>
            <person name="Li R."/>
            <person name="Fan W."/>
            <person name="Tian G."/>
            <person name="Zhu H."/>
            <person name="He L."/>
            <person name="Cai J."/>
            <person name="Huang Q."/>
            <person name="Cai Q."/>
            <person name="Li B."/>
            <person name="Bai Y."/>
            <person name="Zhang Z."/>
            <person name="Zhang Y."/>
            <person name="Wang W."/>
            <person name="Li J."/>
            <person name="Wei F."/>
            <person name="Li H."/>
            <person name="Jian M."/>
            <person name="Li J."/>
            <person name="Zhang Z."/>
            <person name="Nielsen R."/>
            <person name="Li D."/>
            <person name="Gu W."/>
            <person name="Yang Z."/>
            <person name="Xuan Z."/>
            <person name="Ryder O.A."/>
            <person name="Leung F.C."/>
            <person name="Zhou Y."/>
            <person name="Cao J."/>
            <person name="Sun X."/>
            <person name="Fu Y."/>
            <person name="Fang X."/>
            <person name="Guo X."/>
            <person name="Wang B."/>
            <person name="Hou R."/>
            <person name="Shen F."/>
            <person name="Mu B."/>
            <person name="Ni P."/>
            <person name="Lin R."/>
            <person name="Qian W."/>
            <person name="Wang G."/>
            <person name="Yu C."/>
            <person name="Nie W."/>
            <person name="Wang J."/>
            <person name="Wu Z."/>
            <person name="Liang H."/>
            <person name="Min J."/>
            <person name="Wu Q."/>
            <person name="Cheng S."/>
            <person name="Ruan J."/>
            <person name="Wang M."/>
            <person name="Shi Z."/>
            <person name="Wen M."/>
            <person name="Liu B."/>
            <person name="Ren X."/>
            <person name="Zheng H."/>
            <person name="Dong D."/>
            <person name="Cook K."/>
            <person name="Shan G."/>
            <person name="Zhang H."/>
            <person name="Kosiol C."/>
            <person name="Xie X."/>
            <person name="Lu Z."/>
            <person name="Zheng H."/>
            <person name="Li Y."/>
            <person name="Steiner C.C."/>
            <person name="Lam T.T."/>
            <person name="Lin S."/>
            <person name="Zhang Q."/>
            <person name="Li G."/>
            <person name="Tian J."/>
            <person name="Gong T."/>
            <person name="Liu H."/>
            <person name="Zhang D."/>
            <person name="Fang L."/>
            <person name="Ye C."/>
            <person name="Zhang J."/>
            <person name="Hu W."/>
            <person name="Xu A."/>
            <person name="Ren Y."/>
            <person name="Zhang G."/>
            <person name="Bruford M.W."/>
            <person name="Li Q."/>
            <person name="Ma L."/>
            <person name="Guo Y."/>
            <person name="An N."/>
            <person name="Hu Y."/>
            <person name="Zheng Y."/>
            <person name="Shi Y."/>
            <person name="Li Z."/>
            <person name="Liu Q."/>
            <person name="Chen Y."/>
            <person name="Zhao J."/>
            <person name="Qu N."/>
            <person name="Zhao S."/>
            <person name="Tian F."/>
            <person name="Wang X."/>
            <person name="Wang H."/>
            <person name="Xu L."/>
            <person name="Liu X."/>
            <person name="Vinar T."/>
            <person name="Wang Y."/>
            <person name="Lam T.W."/>
            <person name="Yiu S.M."/>
            <person name="Liu S."/>
            <person name="Zhang H."/>
            <person name="Li D."/>
            <person name="Huang Y."/>
            <person name="Wang X."/>
            <person name="Yang G."/>
            <person name="Jiang Z."/>
            <person name="Wang J."/>
            <person name="Qin N."/>
            <person name="Li L."/>
            <person name="Li J."/>
            <person name="Bolund L."/>
            <person name="Kristiansen K."/>
            <person name="Wong G.K."/>
            <person name="Olson M."/>
            <person name="Zhang X."/>
            <person name="Li S."/>
            <person name="Yang H."/>
            <person name="Wang J."/>
            <person name="Wang J."/>
        </authorList>
    </citation>
    <scope>NUCLEOTIDE SEQUENCE [LARGE SCALE GENOMIC DNA]</scope>
</reference>
<dbReference type="GO" id="GO:0005634">
    <property type="term" value="C:nucleus"/>
    <property type="evidence" value="ECO:0007669"/>
    <property type="project" value="UniProtKB-SubCell"/>
</dbReference>
<dbReference type="PANTHER" id="PTHR21603:SF17">
    <property type="entry name" value="PROLIFERATION MARKER PROTEIN KI-67"/>
    <property type="match status" value="1"/>
</dbReference>
<evidence type="ECO:0000256" key="7">
    <source>
        <dbReference type="SAM" id="MobiDB-lite"/>
    </source>
</evidence>
<protein>
    <recommendedName>
        <fullName evidence="8">FHA domain-containing protein</fullName>
    </recommendedName>
</protein>
<feature type="compositionally biased region" description="Basic and acidic residues" evidence="7">
    <location>
        <begin position="1894"/>
        <end position="1904"/>
    </location>
</feature>
<evidence type="ECO:0000256" key="3">
    <source>
        <dbReference type="ARBA" id="ARBA00022553"/>
    </source>
</evidence>
<keyword evidence="3" id="KW-0597">Phosphoprotein</keyword>
<feature type="compositionally biased region" description="Basic and acidic residues" evidence="7">
    <location>
        <begin position="914"/>
        <end position="944"/>
    </location>
</feature>
<feature type="compositionally biased region" description="Basic and acidic residues" evidence="7">
    <location>
        <begin position="1340"/>
        <end position="1351"/>
    </location>
</feature>
<feature type="region of interest" description="Disordered" evidence="7">
    <location>
        <begin position="514"/>
        <end position="636"/>
    </location>
</feature>
<gene>
    <name evidence="9" type="ORF">PANDA_010719</name>
</gene>
<dbReference type="Gene3D" id="2.60.200.20">
    <property type="match status" value="1"/>
</dbReference>
<organism evidence="9">
    <name type="scientific">Ailuropoda melanoleuca</name>
    <name type="common">Giant panda</name>
    <dbReference type="NCBI Taxonomy" id="9646"/>
    <lineage>
        <taxon>Eukaryota</taxon>
        <taxon>Metazoa</taxon>
        <taxon>Chordata</taxon>
        <taxon>Craniata</taxon>
        <taxon>Vertebrata</taxon>
        <taxon>Euteleostomi</taxon>
        <taxon>Mammalia</taxon>
        <taxon>Eutheria</taxon>
        <taxon>Laurasiatheria</taxon>
        <taxon>Carnivora</taxon>
        <taxon>Caniformia</taxon>
        <taxon>Ursidae</taxon>
        <taxon>Ailuropoda</taxon>
    </lineage>
</organism>
<dbReference type="EMBL" id="GL192857">
    <property type="protein sequence ID" value="EFB18689.1"/>
    <property type="molecule type" value="Genomic_DNA"/>
</dbReference>
<evidence type="ECO:0000259" key="8">
    <source>
        <dbReference type="PROSITE" id="PS50006"/>
    </source>
</evidence>
<evidence type="ECO:0000256" key="6">
    <source>
        <dbReference type="ARBA" id="ARBA00023306"/>
    </source>
</evidence>
<dbReference type="CDD" id="cd22673">
    <property type="entry name" value="FHA_Ki67"/>
    <property type="match status" value="1"/>
</dbReference>
<feature type="compositionally biased region" description="Polar residues" evidence="7">
    <location>
        <begin position="346"/>
        <end position="356"/>
    </location>
</feature>
<feature type="compositionally biased region" description="Basic and acidic residues" evidence="7">
    <location>
        <begin position="556"/>
        <end position="566"/>
    </location>
</feature>
<feature type="compositionally biased region" description="Basic and acidic residues" evidence="7">
    <location>
        <begin position="1401"/>
        <end position="1415"/>
    </location>
</feature>
<dbReference type="InterPro" id="IPR029334">
    <property type="entry name" value="PP1-bd"/>
</dbReference>
<dbReference type="SUPFAM" id="SSF49879">
    <property type="entry name" value="SMAD/FHA domain"/>
    <property type="match status" value="1"/>
</dbReference>
<feature type="compositionally biased region" description="Basic and acidic residues" evidence="7">
    <location>
        <begin position="1048"/>
        <end position="1058"/>
    </location>
</feature>
<dbReference type="PROSITE" id="PS50006">
    <property type="entry name" value="FHA_DOMAIN"/>
    <property type="match status" value="1"/>
</dbReference>
<proteinExistence type="predicted"/>
<feature type="compositionally biased region" description="Basic and acidic residues" evidence="7">
    <location>
        <begin position="953"/>
        <end position="964"/>
    </location>
</feature>
<comment type="subcellular location">
    <subcellularLocation>
        <location evidence="1">Nucleus</location>
    </subcellularLocation>
</comment>
<dbReference type="InterPro" id="IPR008984">
    <property type="entry name" value="SMAD_FHA_dom_sf"/>
</dbReference>
<feature type="region of interest" description="Disordered" evidence="7">
    <location>
        <begin position="840"/>
        <end position="1078"/>
    </location>
</feature>
<feature type="compositionally biased region" description="Basic and acidic residues" evidence="7">
    <location>
        <begin position="1278"/>
        <end position="1299"/>
    </location>
</feature>
<feature type="compositionally biased region" description="Basic and acidic residues" evidence="7">
    <location>
        <begin position="1371"/>
        <end position="1381"/>
    </location>
</feature>
<feature type="compositionally biased region" description="Basic and acidic residues" evidence="7">
    <location>
        <begin position="1493"/>
        <end position="1503"/>
    </location>
</feature>
<keyword evidence="6" id="KW-0131">Cell cycle</keyword>
<dbReference type="Pfam" id="PF15276">
    <property type="entry name" value="PP1_bind"/>
    <property type="match status" value="1"/>
</dbReference>
<feature type="non-terminal residue" evidence="9">
    <location>
        <position position="2182"/>
    </location>
</feature>
<keyword evidence="4" id="KW-0832">Ubl conjugation</keyword>